<dbReference type="GO" id="GO:0016020">
    <property type="term" value="C:membrane"/>
    <property type="evidence" value="ECO:0007669"/>
    <property type="project" value="TreeGrafter"/>
</dbReference>
<evidence type="ECO:0000256" key="2">
    <source>
        <dbReference type="ARBA" id="ARBA00034078"/>
    </source>
</evidence>
<evidence type="ECO:0000313" key="4">
    <source>
        <dbReference type="EMBL" id="OIQ65096.1"/>
    </source>
</evidence>
<comment type="cofactor">
    <cofactor evidence="2">
        <name>[2Fe-2S] cluster</name>
        <dbReference type="ChEBI" id="CHEBI:190135"/>
    </cofactor>
</comment>
<dbReference type="Gene3D" id="3.40.50.740">
    <property type="match status" value="1"/>
</dbReference>
<dbReference type="AlphaFoldDB" id="A0A1J5P357"/>
<comment type="caution">
    <text evidence="4">The sequence shown here is derived from an EMBL/GenBank/DDBJ whole genome shotgun (WGS) entry which is preliminary data.</text>
</comment>
<protein>
    <submittedName>
        <fullName evidence="4">Putative formate dehydrogenase</fullName>
        <ecNumber evidence="4">1.2.1.2</ecNumber>
    </submittedName>
</protein>
<sequence length="287" mass="29822">MRHVAKAGAKISSLHAVDDDWLMPMHARLVAAPSQWVAQLGAIALAVARAKGIDGPGALQSLPEPDASAQSVAASLLQGEHKAVFLGNAAVQHPQAATLRALAQWIARETGATCGDLTEAGNSVGAHLVGAAPMSGGRNASQIVAEPPRALLLFDVEPEDDSADPAAMAAALGKAEFIVSFSPFVNAAEGYAHVMLPIAPFTETAGSLVNCEGRLQSFNPVVQPLAQTRPGWKVLRVLGNLLGLNGFDFQSAPEVRAEAFSAIGGAGNIATTLARKTHAQYRRGRTY</sequence>
<proteinExistence type="predicted"/>
<organism evidence="4">
    <name type="scientific">mine drainage metagenome</name>
    <dbReference type="NCBI Taxonomy" id="410659"/>
    <lineage>
        <taxon>unclassified sequences</taxon>
        <taxon>metagenomes</taxon>
        <taxon>ecological metagenomes</taxon>
    </lineage>
</organism>
<evidence type="ECO:0000259" key="3">
    <source>
        <dbReference type="Pfam" id="PF00384"/>
    </source>
</evidence>
<dbReference type="GO" id="GO:0016491">
    <property type="term" value="F:oxidoreductase activity"/>
    <property type="evidence" value="ECO:0007669"/>
    <property type="project" value="UniProtKB-KW"/>
</dbReference>
<evidence type="ECO:0000256" key="1">
    <source>
        <dbReference type="ARBA" id="ARBA00001966"/>
    </source>
</evidence>
<dbReference type="PANTHER" id="PTHR43105:SF13">
    <property type="entry name" value="NADH-UBIQUINONE OXIDOREDUCTASE 75 KDA SUBUNIT, MITOCHONDRIAL"/>
    <property type="match status" value="1"/>
</dbReference>
<comment type="cofactor">
    <cofactor evidence="1">
        <name>[4Fe-4S] cluster</name>
        <dbReference type="ChEBI" id="CHEBI:49883"/>
    </cofactor>
</comment>
<accession>A0A1J5P357</accession>
<dbReference type="EMBL" id="MLJW01007593">
    <property type="protein sequence ID" value="OIQ65096.1"/>
    <property type="molecule type" value="Genomic_DNA"/>
</dbReference>
<dbReference type="EC" id="1.2.1.2" evidence="4"/>
<gene>
    <name evidence="4" type="ORF">GALL_533480</name>
</gene>
<dbReference type="SUPFAM" id="SSF53706">
    <property type="entry name" value="Formate dehydrogenase/DMSO reductase, domains 1-3"/>
    <property type="match status" value="1"/>
</dbReference>
<feature type="domain" description="Molybdopterin oxidoreductase" evidence="3">
    <location>
        <begin position="71"/>
        <end position="239"/>
    </location>
</feature>
<dbReference type="InterPro" id="IPR006656">
    <property type="entry name" value="Mopterin_OxRdtase"/>
</dbReference>
<name>A0A1J5P357_9ZZZZ</name>
<keyword evidence="4" id="KW-0560">Oxidoreductase</keyword>
<dbReference type="InterPro" id="IPR050123">
    <property type="entry name" value="Prok_molybdopt-oxidoreductase"/>
</dbReference>
<dbReference type="Pfam" id="PF00384">
    <property type="entry name" value="Molybdopterin"/>
    <property type="match status" value="1"/>
</dbReference>
<dbReference type="PANTHER" id="PTHR43105">
    <property type="entry name" value="RESPIRATORY NITRATE REDUCTASE"/>
    <property type="match status" value="1"/>
</dbReference>
<reference evidence="4" key="1">
    <citation type="submission" date="2016-10" db="EMBL/GenBank/DDBJ databases">
        <title>Sequence of Gallionella enrichment culture.</title>
        <authorList>
            <person name="Poehlein A."/>
            <person name="Muehling M."/>
            <person name="Daniel R."/>
        </authorList>
    </citation>
    <scope>NUCLEOTIDE SEQUENCE</scope>
</reference>